<dbReference type="PANTHER" id="PTHR16128">
    <property type="entry name" value="FAD/NAD(P)-BINDING OXIDOREDUCTASE FAMILY PROTEIN"/>
    <property type="match status" value="1"/>
</dbReference>
<dbReference type="EMBL" id="BAAAEI010000006">
    <property type="protein sequence ID" value="GAA0351745.1"/>
    <property type="molecule type" value="Genomic_DNA"/>
</dbReference>
<protein>
    <recommendedName>
        <fullName evidence="3">Amine oxidase domain-containing protein</fullName>
    </recommendedName>
</protein>
<dbReference type="Proteomes" id="UP001501757">
    <property type="component" value="Unassembled WGS sequence"/>
</dbReference>
<evidence type="ECO:0000313" key="1">
    <source>
        <dbReference type="EMBL" id="GAA0351745.1"/>
    </source>
</evidence>
<proteinExistence type="predicted"/>
<accession>A0ABN0X0D9</accession>
<organism evidence="1 2">
    <name type="scientific">Bowmanella denitrificans</name>
    <dbReference type="NCBI Taxonomy" id="366582"/>
    <lineage>
        <taxon>Bacteria</taxon>
        <taxon>Pseudomonadati</taxon>
        <taxon>Pseudomonadota</taxon>
        <taxon>Gammaproteobacteria</taxon>
        <taxon>Alteromonadales</taxon>
        <taxon>Alteromonadaceae</taxon>
        <taxon>Bowmanella</taxon>
    </lineage>
</organism>
<comment type="caution">
    <text evidence="1">The sequence shown here is derived from an EMBL/GenBank/DDBJ whole genome shotgun (WGS) entry which is preliminary data.</text>
</comment>
<name>A0ABN0X0D9_9ALTE</name>
<dbReference type="Gene3D" id="3.90.660.10">
    <property type="match status" value="1"/>
</dbReference>
<dbReference type="SUPFAM" id="SSF51905">
    <property type="entry name" value="FAD/NAD(P)-binding domain"/>
    <property type="match status" value="1"/>
</dbReference>
<evidence type="ECO:0000313" key="2">
    <source>
        <dbReference type="Proteomes" id="UP001501757"/>
    </source>
</evidence>
<gene>
    <name evidence="1" type="ORF">GCM10009092_15190</name>
</gene>
<sequence>MDIAVVGAGITGCLIAATLQKQGHKITVFEKSRGRGGRATCKRTHWGQFDLGAPFIRPTDPLVTEHLTELEQQGVARRWLVTPYKKQQTLQADKDNTPVYVLTPGMNAACHFWLQGCRLATSTRITYLQHSAGKWLLWDESQCKFGLFDWVIVTAPWPQSHALLAPHVCLPAFDETHWLPCWTVAAQLQTALPDVMPIIYPSDSILQLAVLDSEKPLRQGHSQIWTMQLTHQASNAMRELSSTVIARTALMALASLFERDAVDSLQCYQHFWRYARLAPDAPRPSPVWAPELGLAATGDWALGGSVESAMRAAVQFCQQFTDNFCYAQSRSG</sequence>
<reference evidence="1 2" key="1">
    <citation type="journal article" date="2019" name="Int. J. Syst. Evol. Microbiol.">
        <title>The Global Catalogue of Microorganisms (GCM) 10K type strain sequencing project: providing services to taxonomists for standard genome sequencing and annotation.</title>
        <authorList>
            <consortium name="The Broad Institute Genomics Platform"/>
            <consortium name="The Broad Institute Genome Sequencing Center for Infectious Disease"/>
            <person name="Wu L."/>
            <person name="Ma J."/>
        </authorList>
    </citation>
    <scope>NUCLEOTIDE SEQUENCE [LARGE SCALE GENOMIC DNA]</scope>
    <source>
        <strain evidence="1 2">JCM 13378</strain>
    </source>
</reference>
<dbReference type="InterPro" id="IPR036188">
    <property type="entry name" value="FAD/NAD-bd_sf"/>
</dbReference>
<dbReference type="Pfam" id="PF13450">
    <property type="entry name" value="NAD_binding_8"/>
    <property type="match status" value="1"/>
</dbReference>
<dbReference type="Gene3D" id="3.50.50.60">
    <property type="entry name" value="FAD/NAD(P)-binding domain"/>
    <property type="match status" value="1"/>
</dbReference>
<dbReference type="PANTHER" id="PTHR16128:SF5">
    <property type="entry name" value="FAD_NAD(P)-BINDING OXIDOREDUCTASE FAMILY PROTEIN"/>
    <property type="match status" value="1"/>
</dbReference>
<evidence type="ECO:0008006" key="3">
    <source>
        <dbReference type="Google" id="ProtNLM"/>
    </source>
</evidence>
<dbReference type="RefSeq" id="WP_343843692.1">
    <property type="nucleotide sequence ID" value="NZ_BAAAEI010000006.1"/>
</dbReference>
<keyword evidence="2" id="KW-1185">Reference proteome</keyword>